<name>A0A845GSS7_9BURK</name>
<feature type="compositionally biased region" description="Acidic residues" evidence="1">
    <location>
        <begin position="91"/>
        <end position="105"/>
    </location>
</feature>
<dbReference type="Pfam" id="PF00753">
    <property type="entry name" value="Lactamase_B"/>
    <property type="match status" value="1"/>
</dbReference>
<feature type="compositionally biased region" description="Acidic residues" evidence="1">
    <location>
        <begin position="647"/>
        <end position="658"/>
    </location>
</feature>
<evidence type="ECO:0000313" key="3">
    <source>
        <dbReference type="EMBL" id="MYM96258.1"/>
    </source>
</evidence>
<dbReference type="PANTHER" id="PTHR30619">
    <property type="entry name" value="DNA INTERNALIZATION/COMPETENCE PROTEIN COMEC/REC2"/>
    <property type="match status" value="1"/>
</dbReference>
<accession>A0A845GSS7</accession>
<comment type="caution">
    <text evidence="3">The sequence shown here is derived from an EMBL/GenBank/DDBJ whole genome shotgun (WGS) entry which is preliminary data.</text>
</comment>
<feature type="compositionally biased region" description="Low complexity" evidence="1">
    <location>
        <begin position="689"/>
        <end position="701"/>
    </location>
</feature>
<evidence type="ECO:0000259" key="2">
    <source>
        <dbReference type="Pfam" id="PF00753"/>
    </source>
</evidence>
<feature type="compositionally biased region" description="Acidic residues" evidence="1">
    <location>
        <begin position="75"/>
        <end position="84"/>
    </location>
</feature>
<dbReference type="SUPFAM" id="SSF56281">
    <property type="entry name" value="Metallo-hydrolase/oxidoreductase"/>
    <property type="match status" value="1"/>
</dbReference>
<feature type="region of interest" description="Disordered" evidence="1">
    <location>
        <begin position="642"/>
        <end position="701"/>
    </location>
</feature>
<dbReference type="RefSeq" id="WP_161085281.1">
    <property type="nucleotide sequence ID" value="NZ_WWCX01000041.1"/>
</dbReference>
<reference evidence="3" key="1">
    <citation type="submission" date="2019-12" db="EMBL/GenBank/DDBJ databases">
        <title>Novel species isolated from a subtropical stream in China.</title>
        <authorList>
            <person name="Lu H."/>
        </authorList>
    </citation>
    <scope>NUCLEOTIDE SEQUENCE [LARGE SCALE GENOMIC DNA]</scope>
    <source>
        <strain evidence="3">FT81W</strain>
    </source>
</reference>
<protein>
    <recommendedName>
        <fullName evidence="2">Metallo-beta-lactamase domain-containing protein</fullName>
    </recommendedName>
</protein>
<proteinExistence type="predicted"/>
<feature type="compositionally biased region" description="Acidic residues" evidence="1">
    <location>
        <begin position="28"/>
        <end position="42"/>
    </location>
</feature>
<sequence length="701" mass="75804">MSSSSSGGAGKAKKTKGTKRELSKPSSDVDDENAVDEGDDTDTTTTSQKDQPELKKRKQDTSSSTKGPVVKTSGGDDEEDDDEPPPTPIGNEDDEEDEEDEEDDDKSPPTPIVASSAATLGTTTAVNANGSLTIVHIDVGQGESTLIIYRESDTVVYSALIDGGRQNNLMRIKDTLAAYHVNELDHVISTHFDADHIEGLTALLSVAGDDDLKSHKYLKPDGKIYYRGLPRYLLEDQIFSKFRTAAGNKEEAAPGAPKASGKKKYTAGEFKNRGSFKFECLYRSEARSIGNSDDSENNAGVMMTLTYGAFRYFTAGDQGADNEHTYAPENCAAFKCGHHGSKHSTKNTLLKRLRPAVAIISAAKHKYRHPHHEVLENLRDSPHVKRVFLTNCAYNRPQVNTAYLATEIVLAKTHLDKLAAYVNRKKAKRYLDTAQYGKYIKLLTRSLASITEGSGKSGADVKATKLLEGAIAAAEILKKESERPATSSSHGASAASSSSNSSAVVGTGSLQKFSAHVAGNPTHLGNIEIFVDSTHYSVGHIGTDGANKWCHFKIGTNEVVDQPPGWNRTVPSVTRPGSPSYTLPFSEFSGYSAPDNVQPCWVDGCEEPGSPLIGGSEGCNKRGCAEHQQELRDGCKERPCVCRGEKEESDDDDDDDVDEYRPNRRQKGASSIAASRKPSTRSQMKKKATTTSTAPPADNDE</sequence>
<dbReference type="InterPro" id="IPR001279">
    <property type="entry name" value="Metallo-B-lactamas"/>
</dbReference>
<dbReference type="PANTHER" id="PTHR30619:SF1">
    <property type="entry name" value="RECOMBINATION PROTEIN 2"/>
    <property type="match status" value="1"/>
</dbReference>
<feature type="region of interest" description="Disordered" evidence="1">
    <location>
        <begin position="1"/>
        <end position="118"/>
    </location>
</feature>
<evidence type="ECO:0000313" key="4">
    <source>
        <dbReference type="Proteomes" id="UP000447355"/>
    </source>
</evidence>
<feature type="compositionally biased region" description="Low complexity" evidence="1">
    <location>
        <begin position="485"/>
        <end position="500"/>
    </location>
</feature>
<evidence type="ECO:0000256" key="1">
    <source>
        <dbReference type="SAM" id="MobiDB-lite"/>
    </source>
</evidence>
<dbReference type="EMBL" id="WWCX01000041">
    <property type="protein sequence ID" value="MYM96258.1"/>
    <property type="molecule type" value="Genomic_DNA"/>
</dbReference>
<dbReference type="Gene3D" id="3.60.15.10">
    <property type="entry name" value="Ribonuclease Z/Hydroxyacylglutathione hydrolase-like"/>
    <property type="match status" value="1"/>
</dbReference>
<feature type="region of interest" description="Disordered" evidence="1">
    <location>
        <begin position="481"/>
        <end position="500"/>
    </location>
</feature>
<dbReference type="Proteomes" id="UP000447355">
    <property type="component" value="Unassembled WGS sequence"/>
</dbReference>
<feature type="domain" description="Metallo-beta-lactamase" evidence="2">
    <location>
        <begin position="140"/>
        <end position="222"/>
    </location>
</feature>
<gene>
    <name evidence="3" type="ORF">GTP90_20540</name>
</gene>
<dbReference type="InterPro" id="IPR036866">
    <property type="entry name" value="RibonucZ/Hydroxyglut_hydro"/>
</dbReference>
<dbReference type="InterPro" id="IPR052159">
    <property type="entry name" value="Competence_DNA_uptake"/>
</dbReference>
<dbReference type="AlphaFoldDB" id="A0A845GSS7"/>
<organism evidence="3 4">
    <name type="scientific">Duganella vulcania</name>
    <dbReference type="NCBI Taxonomy" id="2692166"/>
    <lineage>
        <taxon>Bacteria</taxon>
        <taxon>Pseudomonadati</taxon>
        <taxon>Pseudomonadota</taxon>
        <taxon>Betaproteobacteria</taxon>
        <taxon>Burkholderiales</taxon>
        <taxon>Oxalobacteraceae</taxon>
        <taxon>Telluria group</taxon>
        <taxon>Duganella</taxon>
    </lineage>
</organism>